<dbReference type="SUPFAM" id="SSF51735">
    <property type="entry name" value="NAD(P)-binding Rossmann-fold domains"/>
    <property type="match status" value="1"/>
</dbReference>
<dbReference type="InterPro" id="IPR050177">
    <property type="entry name" value="Lipid_A_modif_metabolic_enz"/>
</dbReference>
<dbReference type="PANTHER" id="PTHR43245">
    <property type="entry name" value="BIFUNCTIONAL POLYMYXIN RESISTANCE PROTEIN ARNA"/>
    <property type="match status" value="1"/>
</dbReference>
<name>A0ABQ4G7J8_9ACTN</name>
<evidence type="ECO:0000259" key="2">
    <source>
        <dbReference type="Pfam" id="PF01370"/>
    </source>
</evidence>
<evidence type="ECO:0000313" key="4">
    <source>
        <dbReference type="Proteomes" id="UP000603904"/>
    </source>
</evidence>
<feature type="domain" description="NAD-dependent epimerase/dehydratase" evidence="2">
    <location>
        <begin position="36"/>
        <end position="232"/>
    </location>
</feature>
<gene>
    <name evidence="3" type="ORF">Mco01_60520</name>
</gene>
<evidence type="ECO:0000313" key="3">
    <source>
        <dbReference type="EMBL" id="GIH43052.1"/>
    </source>
</evidence>
<accession>A0ABQ4G7J8</accession>
<keyword evidence="4" id="KW-1185">Reference proteome</keyword>
<dbReference type="InterPro" id="IPR036291">
    <property type="entry name" value="NAD(P)-bd_dom_sf"/>
</dbReference>
<proteinExistence type="predicted"/>
<evidence type="ECO:0000256" key="1">
    <source>
        <dbReference type="SAM" id="MobiDB-lite"/>
    </source>
</evidence>
<dbReference type="PANTHER" id="PTHR43245:SF13">
    <property type="entry name" value="UDP-D-APIOSE_UDP-D-XYLOSE SYNTHASE 2"/>
    <property type="match status" value="1"/>
</dbReference>
<dbReference type="Proteomes" id="UP000603904">
    <property type="component" value="Unassembled WGS sequence"/>
</dbReference>
<feature type="region of interest" description="Disordered" evidence="1">
    <location>
        <begin position="1"/>
        <end position="26"/>
    </location>
</feature>
<protein>
    <submittedName>
        <fullName evidence="3">Reductase</fullName>
    </submittedName>
</protein>
<dbReference type="Pfam" id="PF01370">
    <property type="entry name" value="Epimerase"/>
    <property type="match status" value="1"/>
</dbReference>
<dbReference type="InterPro" id="IPR001509">
    <property type="entry name" value="Epimerase_deHydtase"/>
</dbReference>
<dbReference type="Gene3D" id="3.40.50.720">
    <property type="entry name" value="NAD(P)-binding Rossmann-like Domain"/>
    <property type="match status" value="1"/>
</dbReference>
<reference evidence="3 4" key="1">
    <citation type="submission" date="2021-01" db="EMBL/GenBank/DDBJ databases">
        <title>Whole genome shotgun sequence of Microbispora corallina NBRC 16416.</title>
        <authorList>
            <person name="Komaki H."/>
            <person name="Tamura T."/>
        </authorList>
    </citation>
    <scope>NUCLEOTIDE SEQUENCE [LARGE SCALE GENOMIC DNA]</scope>
    <source>
        <strain evidence="3 4">NBRC 16416</strain>
    </source>
</reference>
<organism evidence="3 4">
    <name type="scientific">Microbispora corallina</name>
    <dbReference type="NCBI Taxonomy" id="83302"/>
    <lineage>
        <taxon>Bacteria</taxon>
        <taxon>Bacillati</taxon>
        <taxon>Actinomycetota</taxon>
        <taxon>Actinomycetes</taxon>
        <taxon>Streptosporangiales</taxon>
        <taxon>Streptosporangiaceae</taxon>
        <taxon>Microbispora</taxon>
    </lineage>
</organism>
<comment type="caution">
    <text evidence="3">The sequence shown here is derived from an EMBL/GenBank/DDBJ whole genome shotgun (WGS) entry which is preliminary data.</text>
</comment>
<dbReference type="EMBL" id="BOOC01000034">
    <property type="protein sequence ID" value="GIH43052.1"/>
    <property type="molecule type" value="Genomic_DNA"/>
</dbReference>
<sequence>MAAAAAVSLSSPCRDEAAPGASPAFPGTRDNRTMRILVLGGTSFVGRWVVTRAVERGWRVTTFNRGLRGWAHPQAERVTGDRLSADDLARLAEGRWDAVVDTWAGAPRVVRDSARALSGRAERYLYVSSRALYEPPLPPGLDETHPTVASSPDAGTAGYAHDKRGGELAVEESFGDRAVLARAGLILGPYEDRGRLPYWLRRAQQGGEMLAPGPRDLPLRYVDARDLATWLLDAAGGGVSGPVNLVNPEGHATTGTLLEAAVAVTGGVARLVWADWPVIEAAGVDRWIALPGWVPPEPDLAGLVHTDTARAEATGLRCRPVEETVADTWRWLTEAGGPPPLPPGEPPLGIDPDRERAVIAAWRDAATA</sequence>